<proteinExistence type="predicted"/>
<dbReference type="NCBIfam" id="NF005926">
    <property type="entry name" value="PRK07940.1"/>
    <property type="match status" value="1"/>
</dbReference>
<organism evidence="1">
    <name type="scientific">freshwater metagenome</name>
    <dbReference type="NCBI Taxonomy" id="449393"/>
    <lineage>
        <taxon>unclassified sequences</taxon>
        <taxon>metagenomes</taxon>
        <taxon>ecological metagenomes</taxon>
    </lineage>
</organism>
<gene>
    <name evidence="1" type="ORF">UFOPK2370_00070</name>
</gene>
<dbReference type="AlphaFoldDB" id="A0A6J6MWV6"/>
<accession>A0A6J6MWV6</accession>
<dbReference type="Gene3D" id="3.40.50.300">
    <property type="entry name" value="P-loop containing nucleotide triphosphate hydrolases"/>
    <property type="match status" value="1"/>
</dbReference>
<dbReference type="EMBL" id="CAEZXK010000001">
    <property type="protein sequence ID" value="CAB4678322.1"/>
    <property type="molecule type" value="Genomic_DNA"/>
</dbReference>
<dbReference type="Pfam" id="PF13177">
    <property type="entry name" value="DNA_pol3_delta2"/>
    <property type="match status" value="1"/>
</dbReference>
<dbReference type="InterPro" id="IPR027417">
    <property type="entry name" value="P-loop_NTPase"/>
</dbReference>
<dbReference type="PANTHER" id="PTHR11669:SF8">
    <property type="entry name" value="DNA POLYMERASE III SUBUNIT DELTA"/>
    <property type="match status" value="1"/>
</dbReference>
<evidence type="ECO:0000313" key="1">
    <source>
        <dbReference type="EMBL" id="CAB4678322.1"/>
    </source>
</evidence>
<name>A0A6J6MWV6_9ZZZZ</name>
<dbReference type="InterPro" id="IPR050238">
    <property type="entry name" value="DNA_Rep/Repair_Clamp_Loader"/>
</dbReference>
<dbReference type="GO" id="GO:0006261">
    <property type="term" value="P:DNA-templated DNA replication"/>
    <property type="evidence" value="ECO:0007669"/>
    <property type="project" value="TreeGrafter"/>
</dbReference>
<sequence>MPTPIWRELFGQSDAIAQLEQAVSNRDSGVHHAWLMTGPPGSGRSNMAVAFAAALLCKDGGCATCHSCTLAMSGNHPDINLLTTEKVGISIEEVRNLVVSAQMGGSMGRYRIMIIEDADRMAERSSNVLLKALEEPPAGTVWILCAPSEADMLPTIRSRVRRIALKTPSVEEVAKLLVERDSIEHSLALTVAAEAQSHIGMARRLGTSVDARGRRKDTLVAALAIDTVTNAVYTAERWIELARRDADALTAERDADERDELLRVLGVEDTSKLPPYARADVKALEESQKKRATRSLRDGLDRILVDLLSLFRDVLMVQLSAGVPLVNESLKSQIDSVAQRSTAQQSLEKLHQIELARTRIAANVKDLMVLEALAVNLKTKR</sequence>
<reference evidence="1" key="1">
    <citation type="submission" date="2020-05" db="EMBL/GenBank/DDBJ databases">
        <authorList>
            <person name="Chiriac C."/>
            <person name="Salcher M."/>
            <person name="Ghai R."/>
            <person name="Kavagutti S V."/>
        </authorList>
    </citation>
    <scope>NUCLEOTIDE SEQUENCE</scope>
</reference>
<dbReference type="PANTHER" id="PTHR11669">
    <property type="entry name" value="REPLICATION FACTOR C / DNA POLYMERASE III GAMMA-TAU SUBUNIT"/>
    <property type="match status" value="1"/>
</dbReference>
<dbReference type="SUPFAM" id="SSF52540">
    <property type="entry name" value="P-loop containing nucleoside triphosphate hydrolases"/>
    <property type="match status" value="1"/>
</dbReference>
<protein>
    <submittedName>
        <fullName evidence="1">Unannotated protein</fullName>
    </submittedName>
</protein>